<protein>
    <submittedName>
        <fullName evidence="2">Uncharacterized protein</fullName>
    </submittedName>
</protein>
<organism evidence="2 3">
    <name type="scientific">Gluconobacter sphaericus NBRC 12467</name>
    <dbReference type="NCBI Taxonomy" id="1307951"/>
    <lineage>
        <taxon>Bacteria</taxon>
        <taxon>Pseudomonadati</taxon>
        <taxon>Pseudomonadota</taxon>
        <taxon>Alphaproteobacteria</taxon>
        <taxon>Acetobacterales</taxon>
        <taxon>Acetobacteraceae</taxon>
        <taxon>Gluconobacter</taxon>
    </lineage>
</organism>
<feature type="region of interest" description="Disordered" evidence="1">
    <location>
        <begin position="1"/>
        <end position="30"/>
    </location>
</feature>
<evidence type="ECO:0000256" key="1">
    <source>
        <dbReference type="SAM" id="MobiDB-lite"/>
    </source>
</evidence>
<dbReference type="AlphaFoldDB" id="A0AA37SK68"/>
<name>A0AA37SK68_9PROT</name>
<dbReference type="Proteomes" id="UP001156708">
    <property type="component" value="Unassembled WGS sequence"/>
</dbReference>
<proteinExistence type="predicted"/>
<evidence type="ECO:0000313" key="2">
    <source>
        <dbReference type="EMBL" id="GLQ84957.1"/>
    </source>
</evidence>
<gene>
    <name evidence="2" type="ORF">GCM10007872_18650</name>
</gene>
<feature type="compositionally biased region" description="Polar residues" evidence="1">
    <location>
        <begin position="17"/>
        <end position="30"/>
    </location>
</feature>
<feature type="compositionally biased region" description="Basic and acidic residues" evidence="1">
    <location>
        <begin position="1"/>
        <end position="16"/>
    </location>
</feature>
<sequence length="65" mass="7551">MNSLREHYFFEPKEAQKSNTRPENANTHAIDRTLQSSDNRSVYIFRKQIDGGNSGDHKKNSNLKE</sequence>
<dbReference type="EMBL" id="BSNZ01000009">
    <property type="protein sequence ID" value="GLQ84957.1"/>
    <property type="molecule type" value="Genomic_DNA"/>
</dbReference>
<reference evidence="3" key="1">
    <citation type="journal article" date="2019" name="Int. J. Syst. Evol. Microbiol.">
        <title>The Global Catalogue of Microorganisms (GCM) 10K type strain sequencing project: providing services to taxonomists for standard genome sequencing and annotation.</title>
        <authorList>
            <consortium name="The Broad Institute Genomics Platform"/>
            <consortium name="The Broad Institute Genome Sequencing Center for Infectious Disease"/>
            <person name="Wu L."/>
            <person name="Ma J."/>
        </authorList>
    </citation>
    <scope>NUCLEOTIDE SEQUENCE [LARGE SCALE GENOMIC DNA]</scope>
    <source>
        <strain evidence="3">NBRC 12467</strain>
    </source>
</reference>
<keyword evidence="3" id="KW-1185">Reference proteome</keyword>
<comment type="caution">
    <text evidence="2">The sequence shown here is derived from an EMBL/GenBank/DDBJ whole genome shotgun (WGS) entry which is preliminary data.</text>
</comment>
<evidence type="ECO:0000313" key="3">
    <source>
        <dbReference type="Proteomes" id="UP001156708"/>
    </source>
</evidence>
<accession>A0AA37SK68</accession>